<evidence type="ECO:0000256" key="1">
    <source>
        <dbReference type="SAM" id="SignalP"/>
    </source>
</evidence>
<evidence type="ECO:0000313" key="2">
    <source>
        <dbReference type="EMBL" id="TFK38116.1"/>
    </source>
</evidence>
<protein>
    <recommendedName>
        <fullName evidence="4">Hydrophobin</fullName>
    </recommendedName>
</protein>
<sequence length="117" mass="11880">MYQVIVTLAIAFATQQVFGQSFIPIGGTCGLHFKLFAVGNQGLRYTGANIAGPLATPCVTGSICCYVYPDLALCTSGSTCPEAFVPPGGLCSGIAGPSPASRARSVATLGLTILSAY</sequence>
<feature type="signal peptide" evidence="1">
    <location>
        <begin position="1"/>
        <end position="19"/>
    </location>
</feature>
<accession>A0A5C3M1B3</accession>
<evidence type="ECO:0008006" key="4">
    <source>
        <dbReference type="Google" id="ProtNLM"/>
    </source>
</evidence>
<gene>
    <name evidence="2" type="ORF">BDQ12DRAFT_723478</name>
</gene>
<reference evidence="2 3" key="1">
    <citation type="journal article" date="2019" name="Nat. Ecol. Evol.">
        <title>Megaphylogeny resolves global patterns of mushroom evolution.</title>
        <authorList>
            <person name="Varga T."/>
            <person name="Krizsan K."/>
            <person name="Foldi C."/>
            <person name="Dima B."/>
            <person name="Sanchez-Garcia M."/>
            <person name="Sanchez-Ramirez S."/>
            <person name="Szollosi G.J."/>
            <person name="Szarkandi J.G."/>
            <person name="Papp V."/>
            <person name="Albert L."/>
            <person name="Andreopoulos W."/>
            <person name="Angelini C."/>
            <person name="Antonin V."/>
            <person name="Barry K.W."/>
            <person name="Bougher N.L."/>
            <person name="Buchanan P."/>
            <person name="Buyck B."/>
            <person name="Bense V."/>
            <person name="Catcheside P."/>
            <person name="Chovatia M."/>
            <person name="Cooper J."/>
            <person name="Damon W."/>
            <person name="Desjardin D."/>
            <person name="Finy P."/>
            <person name="Geml J."/>
            <person name="Haridas S."/>
            <person name="Hughes K."/>
            <person name="Justo A."/>
            <person name="Karasinski D."/>
            <person name="Kautmanova I."/>
            <person name="Kiss B."/>
            <person name="Kocsube S."/>
            <person name="Kotiranta H."/>
            <person name="LaButti K.M."/>
            <person name="Lechner B.E."/>
            <person name="Liimatainen K."/>
            <person name="Lipzen A."/>
            <person name="Lukacs Z."/>
            <person name="Mihaltcheva S."/>
            <person name="Morgado L.N."/>
            <person name="Niskanen T."/>
            <person name="Noordeloos M.E."/>
            <person name="Ohm R.A."/>
            <person name="Ortiz-Santana B."/>
            <person name="Ovrebo C."/>
            <person name="Racz N."/>
            <person name="Riley R."/>
            <person name="Savchenko A."/>
            <person name="Shiryaev A."/>
            <person name="Soop K."/>
            <person name="Spirin V."/>
            <person name="Szebenyi C."/>
            <person name="Tomsovsky M."/>
            <person name="Tulloss R.E."/>
            <person name="Uehling J."/>
            <person name="Grigoriev I.V."/>
            <person name="Vagvolgyi C."/>
            <person name="Papp T."/>
            <person name="Martin F.M."/>
            <person name="Miettinen O."/>
            <person name="Hibbett D.S."/>
            <person name="Nagy L.G."/>
        </authorList>
    </citation>
    <scope>NUCLEOTIDE SEQUENCE [LARGE SCALE GENOMIC DNA]</scope>
    <source>
        <strain evidence="2 3">CBS 166.37</strain>
    </source>
</reference>
<keyword evidence="3" id="KW-1185">Reference proteome</keyword>
<proteinExistence type="predicted"/>
<organism evidence="2 3">
    <name type="scientific">Crucibulum laeve</name>
    <dbReference type="NCBI Taxonomy" id="68775"/>
    <lineage>
        <taxon>Eukaryota</taxon>
        <taxon>Fungi</taxon>
        <taxon>Dikarya</taxon>
        <taxon>Basidiomycota</taxon>
        <taxon>Agaricomycotina</taxon>
        <taxon>Agaricomycetes</taxon>
        <taxon>Agaricomycetidae</taxon>
        <taxon>Agaricales</taxon>
        <taxon>Agaricineae</taxon>
        <taxon>Nidulariaceae</taxon>
        <taxon>Crucibulum</taxon>
    </lineage>
</organism>
<dbReference type="OrthoDB" id="2881139at2759"/>
<dbReference type="Proteomes" id="UP000308652">
    <property type="component" value="Unassembled WGS sequence"/>
</dbReference>
<keyword evidence="1" id="KW-0732">Signal</keyword>
<dbReference type="AlphaFoldDB" id="A0A5C3M1B3"/>
<feature type="chain" id="PRO_5022725236" description="Hydrophobin" evidence="1">
    <location>
        <begin position="20"/>
        <end position="117"/>
    </location>
</feature>
<dbReference type="EMBL" id="ML213604">
    <property type="protein sequence ID" value="TFK38116.1"/>
    <property type="molecule type" value="Genomic_DNA"/>
</dbReference>
<name>A0A5C3M1B3_9AGAR</name>
<evidence type="ECO:0000313" key="3">
    <source>
        <dbReference type="Proteomes" id="UP000308652"/>
    </source>
</evidence>